<dbReference type="RefSeq" id="XP_015075213.1">
    <property type="nucleotide sequence ID" value="XM_015219727.1"/>
</dbReference>
<sequence>MPVNPAWLTDAEVRASLAHMAQAMIAQINWQNVERENPLVLSRAKRLRDFTRMNPPIFTGSKNLEDPQEFVDEVEDSRKKRGVHDARRTNPQDQERPIHGGQRNNFGVCEQPRLKKGQQSSGNSNSQRITTLRGGRPEPKKGNGGEMQRPKKNCAKCGRAHSGECRHGTNAYFGCGKSGHMVRDCPQNIGRAGEVDPRKTEAVKNWPKLLLPQISVAYWEWQVTIAGKANIVTDALSGMSMGITTHIEDEKK</sequence>
<evidence type="ECO:0000259" key="3">
    <source>
        <dbReference type="PROSITE" id="PS50158"/>
    </source>
</evidence>
<keyword evidence="1" id="KW-0863">Zinc-finger</keyword>
<reference evidence="5" key="2">
    <citation type="submission" date="2025-08" db="UniProtKB">
        <authorList>
            <consortium name="RefSeq"/>
        </authorList>
    </citation>
    <scope>IDENTIFICATION</scope>
</reference>
<name>A0ABM1GSF3_SOLPN</name>
<feature type="region of interest" description="Disordered" evidence="2">
    <location>
        <begin position="57"/>
        <end position="155"/>
    </location>
</feature>
<reference evidence="4" key="1">
    <citation type="journal article" date="2014" name="Nat. Genet.">
        <title>The genome of the stress-tolerant wild tomato species Solanum pennellii.</title>
        <authorList>
            <person name="Bolger A."/>
            <person name="Scossa F."/>
            <person name="Bolger M.E."/>
            <person name="Lanz C."/>
            <person name="Maumus F."/>
            <person name="Tohge T."/>
            <person name="Quesneville H."/>
            <person name="Alseekh S."/>
            <person name="Sorensen I."/>
            <person name="Lichtenstein G."/>
            <person name="Fich E.A."/>
            <person name="Conte M."/>
            <person name="Keller H."/>
            <person name="Schneeberger K."/>
            <person name="Schwacke R."/>
            <person name="Ofner I."/>
            <person name="Vrebalov J."/>
            <person name="Xu Y."/>
            <person name="Osorio S."/>
            <person name="Aflitos S.A."/>
            <person name="Schijlen E."/>
            <person name="Jimenez-Gomez J.M."/>
            <person name="Ryngajllo M."/>
            <person name="Kimura S."/>
            <person name="Kumar R."/>
            <person name="Koenig D."/>
            <person name="Headland L.R."/>
            <person name="Maloof J.N."/>
            <person name="Sinha N."/>
            <person name="van Ham R.C."/>
            <person name="Lankhorst R.K."/>
            <person name="Mao L."/>
            <person name="Vogel A."/>
            <person name="Arsova B."/>
            <person name="Panstruga R."/>
            <person name="Fei Z."/>
            <person name="Rose J.K."/>
            <person name="Zamir D."/>
            <person name="Carrari F."/>
            <person name="Giovannoni J.J."/>
            <person name="Weigel D."/>
            <person name="Usadel B."/>
            <person name="Fernie A.R."/>
        </authorList>
    </citation>
    <scope>NUCLEOTIDE SEQUENCE [LARGE SCALE GENOMIC DNA]</scope>
    <source>
        <strain evidence="4">cv. LA0716</strain>
    </source>
</reference>
<protein>
    <submittedName>
        <fullName evidence="5">Uncharacterized protein LOC107019149</fullName>
    </submittedName>
</protein>
<dbReference type="InterPro" id="IPR001878">
    <property type="entry name" value="Znf_CCHC"/>
</dbReference>
<dbReference type="InterPro" id="IPR036875">
    <property type="entry name" value="Znf_CCHC_sf"/>
</dbReference>
<keyword evidence="1" id="KW-0479">Metal-binding</keyword>
<evidence type="ECO:0000256" key="2">
    <source>
        <dbReference type="SAM" id="MobiDB-lite"/>
    </source>
</evidence>
<evidence type="ECO:0000256" key="1">
    <source>
        <dbReference type="PROSITE-ProRule" id="PRU00047"/>
    </source>
</evidence>
<dbReference type="Gene3D" id="4.10.60.10">
    <property type="entry name" value="Zinc finger, CCHC-type"/>
    <property type="match status" value="1"/>
</dbReference>
<feature type="compositionally biased region" description="Basic and acidic residues" evidence="2">
    <location>
        <begin position="83"/>
        <end position="98"/>
    </location>
</feature>
<evidence type="ECO:0000313" key="5">
    <source>
        <dbReference type="RefSeq" id="XP_015075213.1"/>
    </source>
</evidence>
<dbReference type="Proteomes" id="UP000694930">
    <property type="component" value="Chromosome 1"/>
</dbReference>
<accession>A0ABM1GSF3</accession>
<feature type="compositionally biased region" description="Low complexity" evidence="2">
    <location>
        <begin position="117"/>
        <end position="127"/>
    </location>
</feature>
<organism evidence="4 5">
    <name type="scientific">Solanum pennellii</name>
    <name type="common">Tomato</name>
    <name type="synonym">Lycopersicon pennellii</name>
    <dbReference type="NCBI Taxonomy" id="28526"/>
    <lineage>
        <taxon>Eukaryota</taxon>
        <taxon>Viridiplantae</taxon>
        <taxon>Streptophyta</taxon>
        <taxon>Embryophyta</taxon>
        <taxon>Tracheophyta</taxon>
        <taxon>Spermatophyta</taxon>
        <taxon>Magnoliopsida</taxon>
        <taxon>eudicotyledons</taxon>
        <taxon>Gunneridae</taxon>
        <taxon>Pentapetalae</taxon>
        <taxon>asterids</taxon>
        <taxon>lamiids</taxon>
        <taxon>Solanales</taxon>
        <taxon>Solanaceae</taxon>
        <taxon>Solanoideae</taxon>
        <taxon>Solaneae</taxon>
        <taxon>Solanum</taxon>
        <taxon>Solanum subgen. Lycopersicon</taxon>
    </lineage>
</organism>
<keyword evidence="4" id="KW-1185">Reference proteome</keyword>
<dbReference type="PANTHER" id="PTHR34482:SF49">
    <property type="entry name" value="RETROTRANSPOSON GAG DOMAIN-CONTAINING PROTEIN"/>
    <property type="match status" value="1"/>
</dbReference>
<evidence type="ECO:0000313" key="4">
    <source>
        <dbReference type="Proteomes" id="UP000694930"/>
    </source>
</evidence>
<proteinExistence type="predicted"/>
<dbReference type="SUPFAM" id="SSF57756">
    <property type="entry name" value="Retrovirus zinc finger-like domains"/>
    <property type="match status" value="1"/>
</dbReference>
<dbReference type="GeneID" id="107019149"/>
<feature type="domain" description="CCHC-type" evidence="3">
    <location>
        <begin position="173"/>
        <end position="187"/>
    </location>
</feature>
<dbReference type="PANTHER" id="PTHR34482">
    <property type="entry name" value="DNA DAMAGE-INDUCIBLE PROTEIN 1-LIKE"/>
    <property type="match status" value="1"/>
</dbReference>
<feature type="compositionally biased region" description="Acidic residues" evidence="2">
    <location>
        <begin position="66"/>
        <end position="75"/>
    </location>
</feature>
<dbReference type="PROSITE" id="PS50158">
    <property type="entry name" value="ZF_CCHC"/>
    <property type="match status" value="1"/>
</dbReference>
<gene>
    <name evidence="5" type="primary">LOC107019149</name>
</gene>
<keyword evidence="1" id="KW-0862">Zinc</keyword>